<proteinExistence type="inferred from homology"/>
<dbReference type="PANTHER" id="PTHR48048">
    <property type="entry name" value="GLYCOSYLTRANSFERASE"/>
    <property type="match status" value="1"/>
</dbReference>
<protein>
    <submittedName>
        <fullName evidence="3">UDP-glycosyltransferase 71E1</fullName>
    </submittedName>
</protein>
<dbReference type="GO" id="GO:0035251">
    <property type="term" value="F:UDP-glucosyltransferase activity"/>
    <property type="evidence" value="ECO:0007669"/>
    <property type="project" value="InterPro"/>
</dbReference>
<sequence>MSGKTKAELVFIPSPGRGHLLATVDMAKLLIDRDERLSVTVIVIKPSFDSNSSAHSYAPESNSRIRFIGITNANPLSMSMSSPLTFHEQFIENHKDPAGAYVHFQGLRDYQNQDVTVYENSSEELSIPSYKLPVPAKLLPALMFNKDGGSSLFLDYAKRFRETKGIVVNTFLELESHAMKSLSEDETSHQFTRSDQYFTQTTK</sequence>
<feature type="region of interest" description="Disordered" evidence="2">
    <location>
        <begin position="183"/>
        <end position="203"/>
    </location>
</feature>
<comment type="similarity">
    <text evidence="1">Belongs to the UDP-glycosyltransferase family.</text>
</comment>
<comment type="caution">
    <text evidence="3">The sequence shown here is derived from an EMBL/GenBank/DDBJ whole genome shotgun (WGS) entry which is preliminary data.</text>
</comment>
<reference evidence="3" key="1">
    <citation type="submission" date="2020-06" db="EMBL/GenBank/DDBJ databases">
        <authorList>
            <person name="Li T."/>
            <person name="Hu X."/>
            <person name="Zhang T."/>
            <person name="Song X."/>
            <person name="Zhang H."/>
            <person name="Dai N."/>
            <person name="Sheng W."/>
            <person name="Hou X."/>
            <person name="Wei L."/>
        </authorList>
    </citation>
    <scope>NUCLEOTIDE SEQUENCE</scope>
    <source>
        <strain evidence="3">G01</strain>
        <tissue evidence="3">Leaf</tissue>
    </source>
</reference>
<gene>
    <name evidence="3" type="ORF">Sangu_3031000</name>
</gene>
<dbReference type="SUPFAM" id="SSF53756">
    <property type="entry name" value="UDP-Glycosyltransferase/glycogen phosphorylase"/>
    <property type="match status" value="1"/>
</dbReference>
<reference evidence="3" key="2">
    <citation type="journal article" date="2024" name="Plant">
        <title>Genomic evolution and insights into agronomic trait innovations of Sesamum species.</title>
        <authorList>
            <person name="Miao H."/>
            <person name="Wang L."/>
            <person name="Qu L."/>
            <person name="Liu H."/>
            <person name="Sun Y."/>
            <person name="Le M."/>
            <person name="Wang Q."/>
            <person name="Wei S."/>
            <person name="Zheng Y."/>
            <person name="Lin W."/>
            <person name="Duan Y."/>
            <person name="Cao H."/>
            <person name="Xiong S."/>
            <person name="Wang X."/>
            <person name="Wei L."/>
            <person name="Li C."/>
            <person name="Ma Q."/>
            <person name="Ju M."/>
            <person name="Zhao R."/>
            <person name="Li G."/>
            <person name="Mu C."/>
            <person name="Tian Q."/>
            <person name="Mei H."/>
            <person name="Zhang T."/>
            <person name="Gao T."/>
            <person name="Zhang H."/>
        </authorList>
    </citation>
    <scope>NUCLEOTIDE SEQUENCE</scope>
    <source>
        <strain evidence="3">G01</strain>
    </source>
</reference>
<dbReference type="PANTHER" id="PTHR48048:SF45">
    <property type="entry name" value="GLYCOSYLTRANSFERASE"/>
    <property type="match status" value="1"/>
</dbReference>
<evidence type="ECO:0000256" key="2">
    <source>
        <dbReference type="SAM" id="MobiDB-lite"/>
    </source>
</evidence>
<dbReference type="EMBL" id="JACGWK010000111">
    <property type="protein sequence ID" value="KAL0307450.1"/>
    <property type="molecule type" value="Genomic_DNA"/>
</dbReference>
<dbReference type="Gene3D" id="3.40.50.2000">
    <property type="entry name" value="Glycogen Phosphorylase B"/>
    <property type="match status" value="2"/>
</dbReference>
<evidence type="ECO:0000313" key="3">
    <source>
        <dbReference type="EMBL" id="KAL0307450.1"/>
    </source>
</evidence>
<evidence type="ECO:0000256" key="1">
    <source>
        <dbReference type="ARBA" id="ARBA00009995"/>
    </source>
</evidence>
<feature type="compositionally biased region" description="Polar residues" evidence="2">
    <location>
        <begin position="189"/>
        <end position="203"/>
    </location>
</feature>
<name>A0AAW2KNB5_9LAMI</name>
<dbReference type="AlphaFoldDB" id="A0AAW2KNB5"/>
<organism evidence="3">
    <name type="scientific">Sesamum angustifolium</name>
    <dbReference type="NCBI Taxonomy" id="2727405"/>
    <lineage>
        <taxon>Eukaryota</taxon>
        <taxon>Viridiplantae</taxon>
        <taxon>Streptophyta</taxon>
        <taxon>Embryophyta</taxon>
        <taxon>Tracheophyta</taxon>
        <taxon>Spermatophyta</taxon>
        <taxon>Magnoliopsida</taxon>
        <taxon>eudicotyledons</taxon>
        <taxon>Gunneridae</taxon>
        <taxon>Pentapetalae</taxon>
        <taxon>asterids</taxon>
        <taxon>lamiids</taxon>
        <taxon>Lamiales</taxon>
        <taxon>Pedaliaceae</taxon>
        <taxon>Sesamum</taxon>
    </lineage>
</organism>
<accession>A0AAW2KNB5</accession>
<dbReference type="InterPro" id="IPR050481">
    <property type="entry name" value="UDP-glycosyltransf_plant"/>
</dbReference>